<dbReference type="EMBL" id="SDKK01000013">
    <property type="protein sequence ID" value="TYC55218.1"/>
    <property type="molecule type" value="Genomic_DNA"/>
</dbReference>
<dbReference type="Proteomes" id="UP000389128">
    <property type="component" value="Unassembled WGS sequence"/>
</dbReference>
<proteinExistence type="predicted"/>
<keyword evidence="2" id="KW-1185">Reference proteome</keyword>
<reference evidence="1 2" key="1">
    <citation type="submission" date="2019-01" db="EMBL/GenBank/DDBJ databases">
        <title>Zoogloea oleivorans genome sequencing and assembly.</title>
        <authorList>
            <person name="Tancsics A."/>
            <person name="Farkas M."/>
            <person name="Kriszt B."/>
            <person name="Maroti G."/>
            <person name="Horvath B."/>
        </authorList>
    </citation>
    <scope>NUCLEOTIDE SEQUENCE [LARGE SCALE GENOMIC DNA]</scope>
    <source>
        <strain evidence="1 2">Buc</strain>
    </source>
</reference>
<dbReference type="AlphaFoldDB" id="A0A6C2CME2"/>
<protein>
    <submittedName>
        <fullName evidence="1">Uncharacterized protein</fullName>
    </submittedName>
</protein>
<name>A0A6C2CME2_9RHOO</name>
<sequence>MDKMHFSLKFFESTGLVADVTPKPSTYPDNFPSEYSEKTLKGFADSLFPGECVNIDLYEFAKVDVHRGTRLSTIMNRSVLPKELLELLKKSTRDYRLLERSGENRLSIQRKIADISREINESKKTIADLRIRETGGKQRPAQVNKDKPFDLLTAIVESREEHSSAREKMYLKAVLGEISPISNVESVLNSLVAALINATNAFEQEHARVARLEMQIK</sequence>
<comment type="caution">
    <text evidence="1">The sequence shown here is derived from an EMBL/GenBank/DDBJ whole genome shotgun (WGS) entry which is preliminary data.</text>
</comment>
<evidence type="ECO:0000313" key="1">
    <source>
        <dbReference type="EMBL" id="TYC55218.1"/>
    </source>
</evidence>
<dbReference type="RefSeq" id="WP_148579785.1">
    <property type="nucleotide sequence ID" value="NZ_SDKK01000013.1"/>
</dbReference>
<evidence type="ECO:0000313" key="2">
    <source>
        <dbReference type="Proteomes" id="UP000389128"/>
    </source>
</evidence>
<organism evidence="1 2">
    <name type="scientific">Zoogloea oleivorans</name>
    <dbReference type="NCBI Taxonomy" id="1552750"/>
    <lineage>
        <taxon>Bacteria</taxon>
        <taxon>Pseudomonadati</taxon>
        <taxon>Pseudomonadota</taxon>
        <taxon>Betaproteobacteria</taxon>
        <taxon>Rhodocyclales</taxon>
        <taxon>Zoogloeaceae</taxon>
        <taxon>Zoogloea</taxon>
    </lineage>
</organism>
<gene>
    <name evidence="1" type="ORF">ETQ85_14460</name>
</gene>
<accession>A0A6C2CME2</accession>